<dbReference type="GeneID" id="87948336"/>
<name>A0AAX4IUS5_9PEZI</name>
<evidence type="ECO:0000313" key="2">
    <source>
        <dbReference type="EMBL" id="WQF86822.1"/>
    </source>
</evidence>
<feature type="signal peptide" evidence="1">
    <location>
        <begin position="1"/>
        <end position="19"/>
    </location>
</feature>
<evidence type="ECO:0000313" key="3">
    <source>
        <dbReference type="Proteomes" id="UP001322277"/>
    </source>
</evidence>
<protein>
    <submittedName>
        <fullName evidence="2">Metallopeptidase, catalytic domain superfamily</fullName>
    </submittedName>
</protein>
<dbReference type="EMBL" id="CP137311">
    <property type="protein sequence ID" value="WQF86822.1"/>
    <property type="molecule type" value="Genomic_DNA"/>
</dbReference>
<evidence type="ECO:0000256" key="1">
    <source>
        <dbReference type="SAM" id="SignalP"/>
    </source>
</evidence>
<sequence>MLILFLLQCLLFCSQTGYAQSKLEPRKFGNFKGCSEREVAILREEMALAKQAATFAARYLTAYPYFWAFQTPEHPFFQGKNFEQAASELFARMAQSLEAGNFNIECHSDLCESFDDDDQPLASTDQPAPSQENRNPKAVMAFCEPFFDNDSQKESYEAPTRRRLEQFRGNPEDNNVVNLASLKSTKSQTILHELSHTTFVGWPVLKILSQAGRTDEWWMMSDWAYGPVDCYKLARGVFNHNQGTTPSEEDLFRGAFRAADNAESWGLIAIAMLFSNQLGNRQIPIPGIPNRAWGGN</sequence>
<dbReference type="KEGG" id="cdet:87948336"/>
<dbReference type="InterPro" id="IPR024079">
    <property type="entry name" value="MetalloPept_cat_dom_sf"/>
</dbReference>
<feature type="chain" id="PRO_5043836619" evidence="1">
    <location>
        <begin position="20"/>
        <end position="296"/>
    </location>
</feature>
<dbReference type="Proteomes" id="UP001322277">
    <property type="component" value="Chromosome 7"/>
</dbReference>
<reference evidence="3" key="1">
    <citation type="journal article" date="2023" name="bioRxiv">
        <title>Complete genome of the Medicago anthracnose fungus, Colletotrichum destructivum, reveals a mini-chromosome-like region within a core chromosome.</title>
        <authorList>
            <person name="Lapalu N."/>
            <person name="Simon A."/>
            <person name="Lu A."/>
            <person name="Plaumann P.-L."/>
            <person name="Amselem J."/>
            <person name="Pigne S."/>
            <person name="Auger A."/>
            <person name="Koch C."/>
            <person name="Dallery J.-F."/>
            <person name="O'Connell R.J."/>
        </authorList>
    </citation>
    <scope>NUCLEOTIDE SEQUENCE [LARGE SCALE GENOMIC DNA]</scope>
    <source>
        <strain evidence="3">CBS 520.97</strain>
    </source>
</reference>
<keyword evidence="1" id="KW-0732">Signal</keyword>
<dbReference type="RefSeq" id="XP_062784043.1">
    <property type="nucleotide sequence ID" value="XM_062927992.1"/>
</dbReference>
<organism evidence="2 3">
    <name type="scientific">Colletotrichum destructivum</name>
    <dbReference type="NCBI Taxonomy" id="34406"/>
    <lineage>
        <taxon>Eukaryota</taxon>
        <taxon>Fungi</taxon>
        <taxon>Dikarya</taxon>
        <taxon>Ascomycota</taxon>
        <taxon>Pezizomycotina</taxon>
        <taxon>Sordariomycetes</taxon>
        <taxon>Hypocreomycetidae</taxon>
        <taxon>Glomerellales</taxon>
        <taxon>Glomerellaceae</taxon>
        <taxon>Colletotrichum</taxon>
        <taxon>Colletotrichum destructivum species complex</taxon>
    </lineage>
</organism>
<keyword evidence="3" id="KW-1185">Reference proteome</keyword>
<gene>
    <name evidence="2" type="ORF">CDEST_11836</name>
</gene>
<dbReference type="Gene3D" id="3.40.390.10">
    <property type="entry name" value="Collagenase (Catalytic Domain)"/>
    <property type="match status" value="1"/>
</dbReference>
<dbReference type="AlphaFoldDB" id="A0AAX4IUS5"/>
<dbReference type="GO" id="GO:0008237">
    <property type="term" value="F:metallopeptidase activity"/>
    <property type="evidence" value="ECO:0007669"/>
    <property type="project" value="InterPro"/>
</dbReference>
<proteinExistence type="predicted"/>
<accession>A0AAX4IUS5</accession>